<reference evidence="1" key="1">
    <citation type="submission" date="2022-05" db="EMBL/GenBank/DDBJ databases">
        <authorList>
            <person name="Tuo L."/>
        </authorList>
    </citation>
    <scope>NUCLEOTIDE SEQUENCE</scope>
    <source>
        <strain evidence="1">BSK12Z-4</strain>
    </source>
</reference>
<dbReference type="RefSeq" id="WP_250826565.1">
    <property type="nucleotide sequence ID" value="NZ_JAMOIL010000006.1"/>
</dbReference>
<dbReference type="AlphaFoldDB" id="A0A9X2D5V7"/>
<dbReference type="Proteomes" id="UP001139485">
    <property type="component" value="Unassembled WGS sequence"/>
</dbReference>
<dbReference type="EMBL" id="JAMOIL010000006">
    <property type="protein sequence ID" value="MCM0619815.1"/>
    <property type="molecule type" value="Genomic_DNA"/>
</dbReference>
<comment type="caution">
    <text evidence="1">The sequence shown here is derived from an EMBL/GenBank/DDBJ whole genome shotgun (WGS) entry which is preliminary data.</text>
</comment>
<proteinExistence type="predicted"/>
<accession>A0A9X2D5V7</accession>
<organism evidence="1 2">
    <name type="scientific">Nocardioides bruguierae</name>
    <dbReference type="NCBI Taxonomy" id="2945102"/>
    <lineage>
        <taxon>Bacteria</taxon>
        <taxon>Bacillati</taxon>
        <taxon>Actinomycetota</taxon>
        <taxon>Actinomycetes</taxon>
        <taxon>Propionibacteriales</taxon>
        <taxon>Nocardioidaceae</taxon>
        <taxon>Nocardioides</taxon>
    </lineage>
</organism>
<name>A0A9X2D5V7_9ACTN</name>
<sequence length="223" mass="24566">MDPAPGVRIVAALRAGALLGHRPGGVVHVVTGATTATGQWATASSRPACGVRTRRLAVVPSTSPIDLRGARFCRRCTRHLPPVLGRTSTALTSRDQIAAAYADLTIDDLRQALAWARDVDDAHGVGYLALLIHGPAPVRRPTTAALTPRWDLEQALRTRLDRLRLAALTPEERLQLADDQRRQTEDAARIQAAHARGYRMDRITDRRNRGQYVPTWDRDLIRT</sequence>
<keyword evidence="2" id="KW-1185">Reference proteome</keyword>
<gene>
    <name evidence="1" type="ORF">M8330_05855</name>
</gene>
<evidence type="ECO:0000313" key="1">
    <source>
        <dbReference type="EMBL" id="MCM0619815.1"/>
    </source>
</evidence>
<protein>
    <submittedName>
        <fullName evidence="1">Uncharacterized protein</fullName>
    </submittedName>
</protein>
<evidence type="ECO:0000313" key="2">
    <source>
        <dbReference type="Proteomes" id="UP001139485"/>
    </source>
</evidence>